<dbReference type="EMBL" id="CM001487">
    <property type="protein sequence ID" value="EIM57632.1"/>
    <property type="molecule type" value="Genomic_DNA"/>
</dbReference>
<dbReference type="Proteomes" id="UP000005753">
    <property type="component" value="Chromosome"/>
</dbReference>
<keyword evidence="1" id="KW-0472">Membrane</keyword>
<feature type="transmembrane region" description="Helical" evidence="1">
    <location>
        <begin position="285"/>
        <end position="304"/>
    </location>
</feature>
<reference evidence="2 3" key="1">
    <citation type="submission" date="2010-08" db="EMBL/GenBank/DDBJ databases">
        <authorList>
            <consortium name="US DOE Joint Genome Institute (JGI-PGF)"/>
            <person name="Lucas S."/>
            <person name="Copeland A."/>
            <person name="Lapidus A."/>
            <person name="Cheng J.-F."/>
            <person name="Bruce D."/>
            <person name="Goodwin L."/>
            <person name="Pitluck S."/>
            <person name="Land M.L."/>
            <person name="Hauser L."/>
            <person name="Chang Y.-J."/>
            <person name="Anderson I.J."/>
            <person name="Johnson E."/>
            <person name="Mulhopadhyay B."/>
            <person name="Kyrpides N."/>
            <person name="Woyke T.J."/>
        </authorList>
    </citation>
    <scope>NUCLEOTIDE SEQUENCE [LARGE SCALE GENOMIC DNA]</scope>
    <source>
        <strain evidence="2 3">6</strain>
    </source>
</reference>
<feature type="transmembrane region" description="Helical" evidence="1">
    <location>
        <begin position="123"/>
        <end position="150"/>
    </location>
</feature>
<evidence type="ECO:0008006" key="4">
    <source>
        <dbReference type="Google" id="ProtNLM"/>
    </source>
</evidence>
<dbReference type="STRING" id="633697.EubceDRAFT1_1857"/>
<feature type="transmembrane region" description="Helical" evidence="1">
    <location>
        <begin position="12"/>
        <end position="32"/>
    </location>
</feature>
<dbReference type="HOGENOM" id="CLU_675619_0_0_9"/>
<keyword evidence="1" id="KW-1133">Transmembrane helix</keyword>
<feature type="transmembrane region" description="Helical" evidence="1">
    <location>
        <begin position="371"/>
        <end position="390"/>
    </location>
</feature>
<name>I5AV09_EUBC6</name>
<gene>
    <name evidence="2" type="ORF">EubceDRAFT1_1857</name>
</gene>
<dbReference type="AlphaFoldDB" id="I5AV09"/>
<protein>
    <recommendedName>
        <fullName evidence="4">Lipid A core-O-antigen ligase-like enyme</fullName>
    </recommendedName>
</protein>
<feature type="transmembrane region" description="Helical" evidence="1">
    <location>
        <begin position="202"/>
        <end position="232"/>
    </location>
</feature>
<evidence type="ECO:0000313" key="3">
    <source>
        <dbReference type="Proteomes" id="UP000005753"/>
    </source>
</evidence>
<keyword evidence="1" id="KW-0812">Transmembrane</keyword>
<feature type="transmembrane region" description="Helical" evidence="1">
    <location>
        <begin position="38"/>
        <end position="54"/>
    </location>
</feature>
<evidence type="ECO:0000256" key="1">
    <source>
        <dbReference type="SAM" id="Phobius"/>
    </source>
</evidence>
<feature type="transmembrane region" description="Helical" evidence="1">
    <location>
        <begin position="244"/>
        <end position="264"/>
    </location>
</feature>
<dbReference type="eggNOG" id="ENOG50330SF">
    <property type="taxonomic scope" value="Bacteria"/>
</dbReference>
<feature type="transmembrane region" description="Helical" evidence="1">
    <location>
        <begin position="170"/>
        <end position="190"/>
    </location>
</feature>
<sequence length="421" mass="48202">MRITLNRKALPISILIMVMIVQIPLMKSIRILQYLDEGWTVVSLVYLFVIIVMERRLEKEMYASIWIIMILTGIGILGNIIWEIQTGVAAILTDIGNMFKTYITLYAGVTYMNHMEEEDKRALLQYVNTFCCIIVTPGFFLAIVNLFVNIHMHTEYVNGMRAFHYIFNRVGNLNMSCVIMLMIETAWMNYLTLEERKTQRIFVFMTLMLMLSTLRSRAYGFFVVYVLGYLIFVYGRSATLKATALLAIPGISLAFGVQKFAYYFGQDRTARGVLFRYGVQTAKSYFPIGAGFSTYGTYAARKYYSPLYYKYNFENVWGLSQGMGDFLTDDYWPAVMGEFGFFGAILMVVLIALMFVKVIRETGDYPACRFAGLYGLICMIISSMVSASFFHTMSVVLSLTIAVCIVSRKNMEDMVTFDSRL</sequence>
<reference evidence="2 3" key="2">
    <citation type="submission" date="2012-02" db="EMBL/GenBank/DDBJ databases">
        <title>Improved High-Quality Draft sequence of Eubacterium cellulosolvens 6.</title>
        <authorList>
            <consortium name="US DOE Joint Genome Institute"/>
            <person name="Lucas S."/>
            <person name="Han J."/>
            <person name="Lapidus A."/>
            <person name="Cheng J.-F."/>
            <person name="Goodwin L."/>
            <person name="Pitluck S."/>
            <person name="Peters L."/>
            <person name="Mikhailova N."/>
            <person name="Gu W."/>
            <person name="Detter J.C."/>
            <person name="Han C."/>
            <person name="Tapia R."/>
            <person name="Land M."/>
            <person name="Hauser L."/>
            <person name="Kyrpides N."/>
            <person name="Ivanova N."/>
            <person name="Pagani I."/>
            <person name="Johnson E."/>
            <person name="Mukhopadhyay B."/>
            <person name="Anderson I."/>
            <person name="Woyke T."/>
        </authorList>
    </citation>
    <scope>NUCLEOTIDE SEQUENCE [LARGE SCALE GENOMIC DNA]</scope>
    <source>
        <strain evidence="2 3">6</strain>
    </source>
</reference>
<feature type="transmembrane region" description="Helical" evidence="1">
    <location>
        <begin position="339"/>
        <end position="359"/>
    </location>
</feature>
<proteinExistence type="predicted"/>
<keyword evidence="3" id="KW-1185">Reference proteome</keyword>
<organism evidence="2 3">
    <name type="scientific">Eubacterium cellulosolvens (strain ATCC 43171 / JCM 9499 / 6)</name>
    <name type="common">Cillobacterium cellulosolvens</name>
    <dbReference type="NCBI Taxonomy" id="633697"/>
    <lineage>
        <taxon>Bacteria</taxon>
        <taxon>Bacillati</taxon>
        <taxon>Bacillota</taxon>
        <taxon>Clostridia</taxon>
        <taxon>Eubacteriales</taxon>
        <taxon>Eubacteriaceae</taxon>
        <taxon>Eubacterium</taxon>
    </lineage>
</organism>
<accession>I5AV09</accession>
<evidence type="ECO:0000313" key="2">
    <source>
        <dbReference type="EMBL" id="EIM57632.1"/>
    </source>
</evidence>
<feature type="transmembrane region" description="Helical" evidence="1">
    <location>
        <begin position="88"/>
        <end position="111"/>
    </location>
</feature>
<feature type="transmembrane region" description="Helical" evidence="1">
    <location>
        <begin position="61"/>
        <end position="82"/>
    </location>
</feature>